<dbReference type="InterPro" id="IPR038461">
    <property type="entry name" value="Schlafen_AlbA_2_dom_sf"/>
</dbReference>
<dbReference type="InterPro" id="IPR007421">
    <property type="entry name" value="Schlafen_AlbA_2_dom"/>
</dbReference>
<dbReference type="RefSeq" id="WP_218121676.1">
    <property type="nucleotide sequence ID" value="NZ_CP019605.1"/>
</dbReference>
<gene>
    <name evidence="3" type="ORF">RPIT_08390</name>
</gene>
<dbReference type="AlphaFoldDB" id="A0A1Q2CFG7"/>
<evidence type="ECO:0000256" key="1">
    <source>
        <dbReference type="SAM" id="MobiDB-lite"/>
    </source>
</evidence>
<evidence type="ECO:0000313" key="4">
    <source>
        <dbReference type="Proteomes" id="UP000188324"/>
    </source>
</evidence>
<sequence length="460" mass="51455">MEITELTKEQVVSICATPEDHFHDCKSIRISPAKLTKAMSAFANADGGELIVGVEDDGAWGGFPTVEGANGHLQAMESLFPYGSEYSYEFFEHPTLGTFVLRVIIQKARQIKVASDGKAYVRRGAQSLPVADVEELRRRKGLSTHETATLNYPPEEITNSETIIGFMLEIVPETEPEKWLRKQTVIVDGHPTVAGTVLFHDEPQIHLPKSGVKLYRYTTSDDQGSREQLAYDPMSIEGPVIDLVYKTVEETVRQVEQIPLLEEGRGFTTIQYPRETLHEIITNALIHRDYEINDDVHVRIFENRIEVQSPGTLPAHITPNNILDERFSRNPMVVRLLNKFPDAPNKDVGEGLNTAFAAMRKLELKDPVITDTGTAVVVSIRHESLASPESRIVEYIKARGSINNREARTLLHRPEADRSIRRLFAKLEASGVIEKVPGTNKSGTRYRLMGSVSSDQESSD</sequence>
<dbReference type="Pfam" id="PF13749">
    <property type="entry name" value="HATPase_c_4"/>
    <property type="match status" value="1"/>
</dbReference>
<evidence type="ECO:0000259" key="2">
    <source>
        <dbReference type="Pfam" id="PF04326"/>
    </source>
</evidence>
<dbReference type="PANTHER" id="PTHR30595">
    <property type="entry name" value="GLPR-RELATED TRANSCRIPTIONAL REPRESSOR"/>
    <property type="match status" value="1"/>
</dbReference>
<feature type="region of interest" description="Disordered" evidence="1">
    <location>
        <begin position="436"/>
        <end position="460"/>
    </location>
</feature>
<keyword evidence="4" id="KW-1185">Reference proteome</keyword>
<evidence type="ECO:0000313" key="3">
    <source>
        <dbReference type="EMBL" id="AQP44810.1"/>
    </source>
</evidence>
<feature type="domain" description="Schlafen AlbA-2" evidence="2">
    <location>
        <begin position="19"/>
        <end position="129"/>
    </location>
</feature>
<dbReference type="EMBL" id="CP019605">
    <property type="protein sequence ID" value="AQP44810.1"/>
    <property type="molecule type" value="Genomic_DNA"/>
</dbReference>
<proteinExistence type="predicted"/>
<dbReference type="InterPro" id="IPR038475">
    <property type="entry name" value="RecG_C_sf"/>
</dbReference>
<name>A0A1Q2CFG7_9ACTN</name>
<protein>
    <recommendedName>
        <fullName evidence="2">Schlafen AlbA-2 domain-containing protein</fullName>
    </recommendedName>
</protein>
<dbReference type="KEGG" id="tfl:RPIT_08390"/>
<accession>A0A1Q2CFG7</accession>
<organism evidence="3 4">
    <name type="scientific">Tessaracoccus flavus</name>
    <dbReference type="NCBI Taxonomy" id="1610493"/>
    <lineage>
        <taxon>Bacteria</taxon>
        <taxon>Bacillati</taxon>
        <taxon>Actinomycetota</taxon>
        <taxon>Actinomycetes</taxon>
        <taxon>Propionibacteriales</taxon>
        <taxon>Propionibacteriaceae</taxon>
        <taxon>Tessaracoccus</taxon>
    </lineage>
</organism>
<dbReference type="Proteomes" id="UP000188324">
    <property type="component" value="Chromosome"/>
</dbReference>
<dbReference type="STRING" id="1610493.RPIT_08390"/>
<dbReference type="Gene3D" id="3.30.565.60">
    <property type="match status" value="1"/>
</dbReference>
<dbReference type="Pfam" id="PF04326">
    <property type="entry name" value="SLFN_AlbA_2"/>
    <property type="match status" value="1"/>
</dbReference>
<dbReference type="PANTHER" id="PTHR30595:SF6">
    <property type="entry name" value="SCHLAFEN ALBA-2 DOMAIN-CONTAINING PROTEIN"/>
    <property type="match status" value="1"/>
</dbReference>
<feature type="compositionally biased region" description="Polar residues" evidence="1">
    <location>
        <begin position="451"/>
        <end position="460"/>
    </location>
</feature>
<dbReference type="Gene3D" id="3.30.950.30">
    <property type="entry name" value="Schlafen, AAA domain"/>
    <property type="match status" value="1"/>
</dbReference>
<reference evidence="3 4" key="1">
    <citation type="journal article" date="2016" name="Int. J. Syst. Evol. Microbiol.">
        <title>Tessaracoccus flavus sp. nov., isolated from the drainage system of a lindane-producing factory.</title>
        <authorList>
            <person name="Kumari R."/>
            <person name="Singh P."/>
            <person name="Schumann P."/>
            <person name="Lal R."/>
        </authorList>
    </citation>
    <scope>NUCLEOTIDE SEQUENCE [LARGE SCALE GENOMIC DNA]</scope>
    <source>
        <strain evidence="3 4">RP1T</strain>
    </source>
</reference>